<dbReference type="InterPro" id="IPR011991">
    <property type="entry name" value="ArsR-like_HTH"/>
</dbReference>
<reference evidence="2 3" key="1">
    <citation type="journal article" date="2010" name="J. Bacteriol.">
        <title>Genome sequence of the milbemycin-producing bacterium Streptomyces bingchenggensis.</title>
        <authorList>
            <person name="Wang X.J."/>
            <person name="Yan Y.J."/>
            <person name="Zhang B."/>
            <person name="An J."/>
            <person name="Wang J.J."/>
            <person name="Tian J."/>
            <person name="Jiang L."/>
            <person name="Chen Y.H."/>
            <person name="Huang S.X."/>
            <person name="Yin M."/>
            <person name="Zhang J."/>
            <person name="Gao A.L."/>
            <person name="Liu C.X."/>
            <person name="Zhu Z.X."/>
            <person name="Xiang W.S."/>
        </authorList>
    </citation>
    <scope>NUCLEOTIDE SEQUENCE [LARGE SCALE GENOMIC DNA]</scope>
    <source>
        <strain evidence="2 3">BCW-1</strain>
    </source>
</reference>
<dbReference type="Pfam" id="PF12840">
    <property type="entry name" value="HTH_20"/>
    <property type="match status" value="1"/>
</dbReference>
<name>D7CGW2_STRBB</name>
<accession>D7CGW2</accession>
<dbReference type="AlphaFoldDB" id="D7CGW2"/>
<dbReference type="GO" id="GO:0003677">
    <property type="term" value="F:DNA binding"/>
    <property type="evidence" value="ECO:0007669"/>
    <property type="project" value="TreeGrafter"/>
</dbReference>
<dbReference type="InterPro" id="IPR001845">
    <property type="entry name" value="HTH_ArsR_DNA-bd_dom"/>
</dbReference>
<dbReference type="GO" id="GO:0003700">
    <property type="term" value="F:DNA-binding transcription factor activity"/>
    <property type="evidence" value="ECO:0007669"/>
    <property type="project" value="InterPro"/>
</dbReference>
<evidence type="ECO:0000313" key="2">
    <source>
        <dbReference type="EMBL" id="ADI11192.1"/>
    </source>
</evidence>
<dbReference type="InterPro" id="IPR036390">
    <property type="entry name" value="WH_DNA-bd_sf"/>
</dbReference>
<dbReference type="EMBL" id="CP002047">
    <property type="protein sequence ID" value="ADI11192.1"/>
    <property type="molecule type" value="Genomic_DNA"/>
</dbReference>
<dbReference type="Proteomes" id="UP000000377">
    <property type="component" value="Chromosome"/>
</dbReference>
<sequence>MMGDVTDSPPPAARLAALAGAMADETRAAICMALLEGRAWSAGELARITGVTPSTASGHLSRLLDAGICVTERQSRYTYVRIADAETARLVDSLASHAIPGRDAPYTVPVVAAPDPLARARTCYDHFAGRFGMAVTDAMAERGLLLTDRVFELTDEGREWCARAGVDLESEYQGRRPITSSCLDWTERRRHLGGVAGARLCAQALGREWVARTEGGGRALRVTDAGERAFGDLLGLTPDAWQ</sequence>
<protein>
    <submittedName>
        <fullName evidence="2">Transcription regulator ArsR</fullName>
    </submittedName>
</protein>
<dbReference type="GO" id="GO:0046686">
    <property type="term" value="P:response to cadmium ion"/>
    <property type="evidence" value="ECO:0007669"/>
    <property type="project" value="TreeGrafter"/>
</dbReference>
<dbReference type="PROSITE" id="PS50987">
    <property type="entry name" value="HTH_ARSR_2"/>
    <property type="match status" value="1"/>
</dbReference>
<dbReference type="Gene3D" id="1.10.10.10">
    <property type="entry name" value="Winged helix-like DNA-binding domain superfamily/Winged helix DNA-binding domain"/>
    <property type="match status" value="1"/>
</dbReference>
<dbReference type="InterPro" id="IPR052543">
    <property type="entry name" value="HTH_Metal-responsive_Reg"/>
</dbReference>
<dbReference type="InterPro" id="IPR036388">
    <property type="entry name" value="WH-like_DNA-bd_sf"/>
</dbReference>
<dbReference type="PANTHER" id="PTHR39168:SF1">
    <property type="entry name" value="TRANSCRIPTIONAL REGULATORY PROTEIN"/>
    <property type="match status" value="1"/>
</dbReference>
<organism evidence="2 3">
    <name type="scientific">Streptomyces bingchenggensis (strain BCW-1)</name>
    <dbReference type="NCBI Taxonomy" id="749414"/>
    <lineage>
        <taxon>Bacteria</taxon>
        <taxon>Bacillati</taxon>
        <taxon>Actinomycetota</taxon>
        <taxon>Actinomycetes</taxon>
        <taxon>Kitasatosporales</taxon>
        <taxon>Streptomycetaceae</taxon>
        <taxon>Streptomyces</taxon>
    </lineage>
</organism>
<feature type="domain" description="HTH arsR-type" evidence="1">
    <location>
        <begin position="7"/>
        <end position="102"/>
    </location>
</feature>
<dbReference type="GO" id="GO:0097063">
    <property type="term" value="F:cadmium ion sensor activity"/>
    <property type="evidence" value="ECO:0007669"/>
    <property type="project" value="TreeGrafter"/>
</dbReference>
<dbReference type="SUPFAM" id="SSF46785">
    <property type="entry name" value="Winged helix' DNA-binding domain"/>
    <property type="match status" value="1"/>
</dbReference>
<dbReference type="PATRIC" id="fig|749414.3.peg.8306"/>
<dbReference type="GO" id="GO:0032791">
    <property type="term" value="F:lead ion binding"/>
    <property type="evidence" value="ECO:0007669"/>
    <property type="project" value="TreeGrafter"/>
</dbReference>
<proteinExistence type="predicted"/>
<dbReference type="CDD" id="cd00090">
    <property type="entry name" value="HTH_ARSR"/>
    <property type="match status" value="1"/>
</dbReference>
<dbReference type="SMART" id="SM00418">
    <property type="entry name" value="HTH_ARSR"/>
    <property type="match status" value="1"/>
</dbReference>
<keyword evidence="3" id="KW-1185">Reference proteome</keyword>
<dbReference type="KEGG" id="sbh:SBI_08074"/>
<dbReference type="STRING" id="749414.SBI_08074"/>
<dbReference type="GO" id="GO:0010288">
    <property type="term" value="P:response to lead ion"/>
    <property type="evidence" value="ECO:0007669"/>
    <property type="project" value="TreeGrafter"/>
</dbReference>
<dbReference type="HOGENOM" id="CLU_077964_0_1_11"/>
<gene>
    <name evidence="2" type="ordered locus">SBI_08074</name>
</gene>
<evidence type="ECO:0000259" key="1">
    <source>
        <dbReference type="PROSITE" id="PS50987"/>
    </source>
</evidence>
<evidence type="ECO:0000313" key="3">
    <source>
        <dbReference type="Proteomes" id="UP000000377"/>
    </source>
</evidence>
<dbReference type="PANTHER" id="PTHR39168">
    <property type="entry name" value="TRANSCRIPTIONAL REGULATOR-RELATED"/>
    <property type="match status" value="1"/>
</dbReference>
<dbReference type="eggNOG" id="COG0640">
    <property type="taxonomic scope" value="Bacteria"/>
</dbReference>